<dbReference type="EC" id="2.1.4.2" evidence="4"/>
<gene>
    <name evidence="4" type="primary">strB1</name>
    <name evidence="4" type="ORF">NCTC1934_00216</name>
</gene>
<keyword evidence="2 4" id="KW-0808">Transferase</keyword>
<evidence type="ECO:0000256" key="2">
    <source>
        <dbReference type="ARBA" id="ARBA00022679"/>
    </source>
</evidence>
<dbReference type="InterPro" id="IPR033195">
    <property type="entry name" value="AmidinoTrfase"/>
</dbReference>
<evidence type="ECO:0000256" key="1">
    <source>
        <dbReference type="ARBA" id="ARBA00006943"/>
    </source>
</evidence>
<organism evidence="4 5">
    <name type="scientific">Nocardia otitidiscaviarum</name>
    <dbReference type="NCBI Taxonomy" id="1823"/>
    <lineage>
        <taxon>Bacteria</taxon>
        <taxon>Bacillati</taxon>
        <taxon>Actinomycetota</taxon>
        <taxon>Actinomycetes</taxon>
        <taxon>Mycobacteriales</taxon>
        <taxon>Nocardiaceae</taxon>
        <taxon>Nocardia</taxon>
    </lineage>
</organism>
<accession>A0A378Y6D8</accession>
<dbReference type="GO" id="GO:0015069">
    <property type="term" value="F:scyllo-inosamine-4-phosphate amidinotransferase activity"/>
    <property type="evidence" value="ECO:0007669"/>
    <property type="project" value="UniProtKB-EC"/>
</dbReference>
<comment type="similarity">
    <text evidence="1">Belongs to the amidinotransferase family.</text>
</comment>
<dbReference type="PANTHER" id="PTHR10488">
    <property type="entry name" value="GLYCINE AMIDINOTRANSFERASE, MITOCHONDRIAL"/>
    <property type="match status" value="1"/>
</dbReference>
<proteinExistence type="inferred from homology"/>
<name>A0A378Y6D8_9NOCA</name>
<evidence type="ECO:0000313" key="5">
    <source>
        <dbReference type="Proteomes" id="UP000255467"/>
    </source>
</evidence>
<dbReference type="AlphaFoldDB" id="A0A378Y6D8"/>
<feature type="compositionally biased region" description="Low complexity" evidence="3">
    <location>
        <begin position="24"/>
        <end position="41"/>
    </location>
</feature>
<dbReference type="PANTHER" id="PTHR10488:SF1">
    <property type="entry name" value="GLYCINE AMIDINOTRANSFERASE, MITOCHONDRIAL"/>
    <property type="match status" value="1"/>
</dbReference>
<evidence type="ECO:0000256" key="3">
    <source>
        <dbReference type="SAM" id="MobiDB-lite"/>
    </source>
</evidence>
<reference evidence="4 5" key="1">
    <citation type="submission" date="2018-06" db="EMBL/GenBank/DDBJ databases">
        <authorList>
            <consortium name="Pathogen Informatics"/>
            <person name="Doyle S."/>
        </authorList>
    </citation>
    <scope>NUCLEOTIDE SEQUENCE [LARGE SCALE GENOMIC DNA]</scope>
    <source>
        <strain evidence="4 5">NCTC1934</strain>
    </source>
</reference>
<protein>
    <submittedName>
        <fullName evidence="4">Inosamine-phosphate amidinotransferase 1</fullName>
        <ecNumber evidence="4">2.1.4.2</ecNumber>
    </submittedName>
</protein>
<sequence length="379" mass="42260">MSILTTYGGSINNVHSNSGKKITDATGAGPGTTAETSTESSRVWSRNEWDPLEEIIVGAAVGTVFPVEARRMVEATMPRRYWQLFETVRPFPARIIAAAQAELDNLDRVLTDAGVVVQRPTWVDPASLDGYTSALPRDSLLVVGSTVIEAPIAWRSRRGEVLAYRPLLQHYHESGARWVSAPRVLDHDRLLDGAPDARWAINETQPAFAATDFLRFGRDIVAQRSHVTNRAGIDWLRRHLGDTYRIHVLDSDDPHTMRLDRTIMPLRPGTLLFDPDRVDADSLRRCMFAEWDLVPAPRPAPRERPPLYLADAGARMNVLVIDRERVVVEAQDDQIADLLAGLGFDPIRCPFRNVQSIGGSFHRATTDIRRRGVPDSPPS</sequence>
<dbReference type="STRING" id="1406858.GCA_000710895_01706"/>
<feature type="region of interest" description="Disordered" evidence="3">
    <location>
        <begin position="15"/>
        <end position="44"/>
    </location>
</feature>
<dbReference type="SUPFAM" id="SSF55909">
    <property type="entry name" value="Pentein"/>
    <property type="match status" value="1"/>
</dbReference>
<dbReference type="EMBL" id="UGRY01000002">
    <property type="protein sequence ID" value="SUA72786.1"/>
    <property type="molecule type" value="Genomic_DNA"/>
</dbReference>
<dbReference type="GO" id="GO:0006601">
    <property type="term" value="P:creatine biosynthetic process"/>
    <property type="evidence" value="ECO:0007669"/>
    <property type="project" value="TreeGrafter"/>
</dbReference>
<dbReference type="GO" id="GO:0015068">
    <property type="term" value="F:glycine amidinotransferase activity"/>
    <property type="evidence" value="ECO:0007669"/>
    <property type="project" value="TreeGrafter"/>
</dbReference>
<dbReference type="Proteomes" id="UP000255467">
    <property type="component" value="Unassembled WGS sequence"/>
</dbReference>
<evidence type="ECO:0000313" key="4">
    <source>
        <dbReference type="EMBL" id="SUA72786.1"/>
    </source>
</evidence>
<keyword evidence="5" id="KW-1185">Reference proteome</keyword>
<dbReference type="Gene3D" id="3.75.10.10">
    <property type="entry name" value="L-arginine/glycine Amidinotransferase, Chain A"/>
    <property type="match status" value="1"/>
</dbReference>